<dbReference type="RefSeq" id="WP_154066937.1">
    <property type="nucleotide sequence ID" value="NZ_CP150496.1"/>
</dbReference>
<evidence type="ECO:0000313" key="3">
    <source>
        <dbReference type="Proteomes" id="UP001491088"/>
    </source>
</evidence>
<sequence>MFLQILPPDAYATTATETVIDNQLLFVVLGLAIGVFAIIKVAKVLSKIKIVKPSFTS</sequence>
<reference evidence="2 3" key="1">
    <citation type="submission" date="2024-03" db="EMBL/GenBank/DDBJ databases">
        <authorList>
            <person name="Cao K."/>
        </authorList>
    </citation>
    <scope>NUCLEOTIDE SEQUENCE [LARGE SCALE GENOMIC DNA]</scope>
    <source>
        <strain evidence="2 3">MCCC 1K00696</strain>
    </source>
</reference>
<organism evidence="2 3">
    <name type="scientific">Polaribacter marinaquae</name>
    <dbReference type="NCBI Taxonomy" id="1642819"/>
    <lineage>
        <taxon>Bacteria</taxon>
        <taxon>Pseudomonadati</taxon>
        <taxon>Bacteroidota</taxon>
        <taxon>Flavobacteriia</taxon>
        <taxon>Flavobacteriales</taxon>
        <taxon>Flavobacteriaceae</taxon>
    </lineage>
</organism>
<keyword evidence="1" id="KW-0472">Membrane</keyword>
<keyword evidence="1" id="KW-1133">Transmembrane helix</keyword>
<evidence type="ECO:0000256" key="1">
    <source>
        <dbReference type="SAM" id="Phobius"/>
    </source>
</evidence>
<proteinExistence type="predicted"/>
<gene>
    <name evidence="2" type="ORF">WG950_10235</name>
</gene>
<feature type="transmembrane region" description="Helical" evidence="1">
    <location>
        <begin position="24"/>
        <end position="42"/>
    </location>
</feature>
<dbReference type="EMBL" id="CP150496">
    <property type="protein sequence ID" value="WYW54905.1"/>
    <property type="molecule type" value="Genomic_DNA"/>
</dbReference>
<keyword evidence="3" id="KW-1185">Reference proteome</keyword>
<evidence type="ECO:0000313" key="2">
    <source>
        <dbReference type="EMBL" id="WYW54905.1"/>
    </source>
</evidence>
<name>A0ABZ2TPG9_9FLAO</name>
<dbReference type="Proteomes" id="UP001491088">
    <property type="component" value="Chromosome"/>
</dbReference>
<keyword evidence="1" id="KW-0812">Transmembrane</keyword>
<accession>A0ABZ2TPG9</accession>
<protein>
    <submittedName>
        <fullName evidence="2">Uncharacterized protein</fullName>
    </submittedName>
</protein>